<dbReference type="Proteomes" id="UP000052978">
    <property type="component" value="Unassembled WGS sequence"/>
</dbReference>
<name>S7MNL8_MYOBR</name>
<proteinExistence type="predicted"/>
<evidence type="ECO:0000313" key="3">
    <source>
        <dbReference type="Proteomes" id="UP000052978"/>
    </source>
</evidence>
<keyword evidence="2" id="KW-0251">Elongation factor</keyword>
<keyword evidence="3" id="KW-1185">Reference proteome</keyword>
<sequence length="67" mass="6786">MLEPSAITLVQGWKVAHKDSSASGTCCLKLCVPPATNSSNRQAPSSPPPPPPQDAYRMGGAGAVPVG</sequence>
<dbReference type="GO" id="GO:0003746">
    <property type="term" value="F:translation elongation factor activity"/>
    <property type="evidence" value="ECO:0007669"/>
    <property type="project" value="UniProtKB-KW"/>
</dbReference>
<gene>
    <name evidence="2" type="ORF">D623_10015441</name>
</gene>
<organism evidence="2 3">
    <name type="scientific">Myotis brandtii</name>
    <name type="common">Brandt's bat</name>
    <dbReference type="NCBI Taxonomy" id="109478"/>
    <lineage>
        <taxon>Eukaryota</taxon>
        <taxon>Metazoa</taxon>
        <taxon>Chordata</taxon>
        <taxon>Craniata</taxon>
        <taxon>Vertebrata</taxon>
        <taxon>Euteleostomi</taxon>
        <taxon>Mammalia</taxon>
        <taxon>Eutheria</taxon>
        <taxon>Laurasiatheria</taxon>
        <taxon>Chiroptera</taxon>
        <taxon>Yangochiroptera</taxon>
        <taxon>Vespertilionidae</taxon>
        <taxon>Myotis</taxon>
    </lineage>
</organism>
<reference evidence="2 3" key="1">
    <citation type="journal article" date="2013" name="Nat. Commun.">
        <title>Genome analysis reveals insights into physiology and longevity of the Brandt's bat Myotis brandtii.</title>
        <authorList>
            <person name="Seim I."/>
            <person name="Fang X."/>
            <person name="Xiong Z."/>
            <person name="Lobanov A.V."/>
            <person name="Huang Z."/>
            <person name="Ma S."/>
            <person name="Feng Y."/>
            <person name="Turanov A.A."/>
            <person name="Zhu Y."/>
            <person name="Lenz T.L."/>
            <person name="Gerashchenko M.V."/>
            <person name="Fan D."/>
            <person name="Hee Yim S."/>
            <person name="Yao X."/>
            <person name="Jordan D."/>
            <person name="Xiong Y."/>
            <person name="Ma Y."/>
            <person name="Lyapunov A.N."/>
            <person name="Chen G."/>
            <person name="Kulakova O.I."/>
            <person name="Sun Y."/>
            <person name="Lee S.G."/>
            <person name="Bronson R.T."/>
            <person name="Moskalev A.A."/>
            <person name="Sunyaev S.R."/>
            <person name="Zhang G."/>
            <person name="Krogh A."/>
            <person name="Wang J."/>
            <person name="Gladyshev V.N."/>
        </authorList>
    </citation>
    <scope>NUCLEOTIDE SEQUENCE [LARGE SCALE GENOMIC DNA]</scope>
</reference>
<feature type="region of interest" description="Disordered" evidence="1">
    <location>
        <begin position="36"/>
        <end position="67"/>
    </location>
</feature>
<dbReference type="EMBL" id="KE161720">
    <property type="protein sequence ID" value="EPQ05110.1"/>
    <property type="molecule type" value="Genomic_DNA"/>
</dbReference>
<keyword evidence="2" id="KW-0648">Protein biosynthesis</keyword>
<accession>S7MNL8</accession>
<dbReference type="AlphaFoldDB" id="S7MNL8"/>
<evidence type="ECO:0000313" key="2">
    <source>
        <dbReference type="EMBL" id="EPQ05110.1"/>
    </source>
</evidence>
<protein>
    <submittedName>
        <fullName evidence="2">Elongation factor 1-alpha 1</fullName>
    </submittedName>
</protein>
<evidence type="ECO:0000256" key="1">
    <source>
        <dbReference type="SAM" id="MobiDB-lite"/>
    </source>
</evidence>